<keyword evidence="3" id="KW-0804">Transcription</keyword>
<dbReference type="InterPro" id="IPR016032">
    <property type="entry name" value="Sig_transdc_resp-reg_C-effctor"/>
</dbReference>
<dbReference type="Pfam" id="PF00196">
    <property type="entry name" value="GerE"/>
    <property type="match status" value="1"/>
</dbReference>
<keyword evidence="1" id="KW-0805">Transcription regulation</keyword>
<evidence type="ECO:0000256" key="1">
    <source>
        <dbReference type="ARBA" id="ARBA00023015"/>
    </source>
</evidence>
<keyword evidence="2" id="KW-0238">DNA-binding</keyword>
<dbReference type="SUPFAM" id="SSF46894">
    <property type="entry name" value="C-terminal effector domain of the bipartite response regulators"/>
    <property type="match status" value="1"/>
</dbReference>
<reference evidence="4 5" key="1">
    <citation type="submission" date="2016-05" db="EMBL/GenBank/DDBJ databases">
        <authorList>
            <person name="Ramsay J.P."/>
        </authorList>
    </citation>
    <scope>NUCLEOTIDE SEQUENCE [LARGE SCALE GENOMIC DNA]</scope>
    <source>
        <strain evidence="4 5">NZP2042</strain>
    </source>
</reference>
<dbReference type="EMBL" id="LYTK01000012">
    <property type="protein sequence ID" value="OBQ65622.1"/>
    <property type="molecule type" value="Genomic_DNA"/>
</dbReference>
<evidence type="ECO:0000256" key="2">
    <source>
        <dbReference type="ARBA" id="ARBA00023125"/>
    </source>
</evidence>
<accession>A0A6M7TXL0</accession>
<organism evidence="4 5">
    <name type="scientific">Rhizobium loti</name>
    <name type="common">Mesorhizobium loti</name>
    <dbReference type="NCBI Taxonomy" id="381"/>
    <lineage>
        <taxon>Bacteria</taxon>
        <taxon>Pseudomonadati</taxon>
        <taxon>Pseudomonadota</taxon>
        <taxon>Alphaproteobacteria</taxon>
        <taxon>Hyphomicrobiales</taxon>
        <taxon>Phyllobacteriaceae</taxon>
        <taxon>Mesorhizobium</taxon>
    </lineage>
</organism>
<sequence>MGSLEMAALAGWHDALPELVSMIGKPGFAGRLDSALREVAPFDLSCAFAYPGRDRPMFLHDGLGAVSSTQIMTNYLNGTYLLDAVYSACLRRAPQGLHRLADLAPDAFFEGEYYNSPDVHPCISMESGTLAEEIVFLVPVQGSFYIAYSLLRANGSPAFREKDFERLQRTAPMVTSLAQRHWEHLAPAGSDSEPAQQPTGQDVEQAFETFAPSRLTRREQGIVSLILRGHSSMSIGRILEIAEGTVKIHRKHIYAKLDISSQTELFNLFIKHLLAGR</sequence>
<dbReference type="Gene3D" id="1.10.10.10">
    <property type="entry name" value="Winged helix-like DNA-binding domain superfamily/Winged helix DNA-binding domain"/>
    <property type="match status" value="1"/>
</dbReference>
<dbReference type="InterPro" id="IPR000792">
    <property type="entry name" value="Tscrpt_reg_LuxR_C"/>
</dbReference>
<gene>
    <name evidence="4" type="ORF">A8145_15810</name>
</gene>
<dbReference type="GO" id="GO:0006355">
    <property type="term" value="P:regulation of DNA-templated transcription"/>
    <property type="evidence" value="ECO:0007669"/>
    <property type="project" value="InterPro"/>
</dbReference>
<dbReference type="PRINTS" id="PR00038">
    <property type="entry name" value="HTHLUXR"/>
</dbReference>
<dbReference type="PANTHER" id="PTHR44688">
    <property type="entry name" value="DNA-BINDING TRANSCRIPTIONAL ACTIVATOR DEVR_DOSR"/>
    <property type="match status" value="1"/>
</dbReference>
<proteinExistence type="predicted"/>
<dbReference type="PROSITE" id="PS50043">
    <property type="entry name" value="HTH_LUXR_2"/>
    <property type="match status" value="1"/>
</dbReference>
<evidence type="ECO:0000313" key="5">
    <source>
        <dbReference type="Proteomes" id="UP000093737"/>
    </source>
</evidence>
<evidence type="ECO:0000313" key="4">
    <source>
        <dbReference type="EMBL" id="OBQ65622.1"/>
    </source>
</evidence>
<dbReference type="InterPro" id="IPR036388">
    <property type="entry name" value="WH-like_DNA-bd_sf"/>
</dbReference>
<dbReference type="Proteomes" id="UP000093737">
    <property type="component" value="Unassembled WGS sequence"/>
</dbReference>
<name>A0A6M7TXL0_RHILI</name>
<dbReference type="AlphaFoldDB" id="A0A6M7TXL0"/>
<dbReference type="GO" id="GO:0003677">
    <property type="term" value="F:DNA binding"/>
    <property type="evidence" value="ECO:0007669"/>
    <property type="project" value="UniProtKB-KW"/>
</dbReference>
<comment type="caution">
    <text evidence="4">The sequence shown here is derived from an EMBL/GenBank/DDBJ whole genome shotgun (WGS) entry which is preliminary data.</text>
</comment>
<protein>
    <submittedName>
        <fullName evidence="4">Uncharacterized protein</fullName>
    </submittedName>
</protein>
<dbReference type="PANTHER" id="PTHR44688:SF16">
    <property type="entry name" value="DNA-BINDING TRANSCRIPTIONAL ACTIVATOR DEVR_DOSR"/>
    <property type="match status" value="1"/>
</dbReference>
<evidence type="ECO:0000256" key="3">
    <source>
        <dbReference type="ARBA" id="ARBA00023163"/>
    </source>
</evidence>
<dbReference type="CDD" id="cd06170">
    <property type="entry name" value="LuxR_C_like"/>
    <property type="match status" value="1"/>
</dbReference>
<dbReference type="RefSeq" id="WP_065005491.1">
    <property type="nucleotide sequence ID" value="NZ_CP033334.1"/>
</dbReference>
<dbReference type="SMART" id="SM00421">
    <property type="entry name" value="HTH_LUXR"/>
    <property type="match status" value="1"/>
</dbReference>
<dbReference type="PROSITE" id="PS00622">
    <property type="entry name" value="HTH_LUXR_1"/>
    <property type="match status" value="1"/>
</dbReference>